<dbReference type="RefSeq" id="WP_147147873.1">
    <property type="nucleotide sequence ID" value="NZ_BKAJ01000030.1"/>
</dbReference>
<name>A0A512N5X8_9HYPH</name>
<feature type="compositionally biased region" description="Pro residues" evidence="1">
    <location>
        <begin position="153"/>
        <end position="170"/>
    </location>
</feature>
<reference evidence="2 3" key="1">
    <citation type="submission" date="2019-07" db="EMBL/GenBank/DDBJ databases">
        <title>Whole genome shotgun sequence of Reyranella soli NBRC 108950.</title>
        <authorList>
            <person name="Hosoyama A."/>
            <person name="Uohara A."/>
            <person name="Ohji S."/>
            <person name="Ichikawa N."/>
        </authorList>
    </citation>
    <scope>NUCLEOTIDE SEQUENCE [LARGE SCALE GENOMIC DNA]</scope>
    <source>
        <strain evidence="2 3">NBRC 108950</strain>
    </source>
</reference>
<dbReference type="AlphaFoldDB" id="A0A512N5X8"/>
<dbReference type="OrthoDB" id="7376087at2"/>
<gene>
    <name evidence="2" type="ORF">RSO01_15520</name>
</gene>
<keyword evidence="3" id="KW-1185">Reference proteome</keyword>
<dbReference type="Pfam" id="PF13801">
    <property type="entry name" value="Metal_resist"/>
    <property type="match status" value="1"/>
</dbReference>
<feature type="region of interest" description="Disordered" evidence="1">
    <location>
        <begin position="138"/>
        <end position="170"/>
    </location>
</feature>
<evidence type="ECO:0000313" key="3">
    <source>
        <dbReference type="Proteomes" id="UP000321058"/>
    </source>
</evidence>
<protein>
    <recommendedName>
        <fullName evidence="4">Periplasmic heavy metal sensor</fullName>
    </recommendedName>
</protein>
<dbReference type="Proteomes" id="UP000321058">
    <property type="component" value="Unassembled WGS sequence"/>
</dbReference>
<dbReference type="EMBL" id="BKAJ01000030">
    <property type="protein sequence ID" value="GEP54386.1"/>
    <property type="molecule type" value="Genomic_DNA"/>
</dbReference>
<evidence type="ECO:0000256" key="1">
    <source>
        <dbReference type="SAM" id="MobiDB-lite"/>
    </source>
</evidence>
<proteinExistence type="predicted"/>
<dbReference type="Gene3D" id="1.20.120.1490">
    <property type="match status" value="1"/>
</dbReference>
<evidence type="ECO:0000313" key="2">
    <source>
        <dbReference type="EMBL" id="GEP54386.1"/>
    </source>
</evidence>
<comment type="caution">
    <text evidence="2">The sequence shown here is derived from an EMBL/GenBank/DDBJ whole genome shotgun (WGS) entry which is preliminary data.</text>
</comment>
<organism evidence="2 3">
    <name type="scientific">Reyranella soli</name>
    <dbReference type="NCBI Taxonomy" id="1230389"/>
    <lineage>
        <taxon>Bacteria</taxon>
        <taxon>Pseudomonadati</taxon>
        <taxon>Pseudomonadota</taxon>
        <taxon>Alphaproteobacteria</taxon>
        <taxon>Hyphomicrobiales</taxon>
        <taxon>Reyranellaceae</taxon>
        <taxon>Reyranella</taxon>
    </lineage>
</organism>
<evidence type="ECO:0008006" key="4">
    <source>
        <dbReference type="Google" id="ProtNLM"/>
    </source>
</evidence>
<dbReference type="InterPro" id="IPR025961">
    <property type="entry name" value="Metal_resist"/>
</dbReference>
<accession>A0A512N5X8</accession>
<sequence length="170" mass="19395">MPRLITVALALSLLLNGFFVAGFVFRGWIAPVTFEQRMPPPPPGPRPGVLEMVANDVSLDGSQREAMRGVFEQHTQARRDRFREIQKTREQIINEYKRTPIDPEKLAPLIDRLTDLRADQQKETVRALAQLEAKLTPEQRQRLHQVLVDRLSGPPPMQRQPGQPPPRPSQ</sequence>